<accession>A0A8H5D6A9</accession>
<protein>
    <recommendedName>
        <fullName evidence="2">DUF6534 domain-containing protein</fullName>
    </recommendedName>
</protein>
<feature type="domain" description="DUF6534" evidence="2">
    <location>
        <begin position="196"/>
        <end position="282"/>
    </location>
</feature>
<dbReference type="Proteomes" id="UP000518752">
    <property type="component" value="Unassembled WGS sequence"/>
</dbReference>
<dbReference type="EMBL" id="JAACJN010000271">
    <property type="protein sequence ID" value="KAF5353032.1"/>
    <property type="molecule type" value="Genomic_DNA"/>
</dbReference>
<dbReference type="InterPro" id="IPR045339">
    <property type="entry name" value="DUF6534"/>
</dbReference>
<keyword evidence="1" id="KW-0812">Transmembrane</keyword>
<keyword evidence="4" id="KW-1185">Reference proteome</keyword>
<dbReference type="Pfam" id="PF20152">
    <property type="entry name" value="DUF6534"/>
    <property type="match status" value="1"/>
</dbReference>
<evidence type="ECO:0000313" key="4">
    <source>
        <dbReference type="Proteomes" id="UP000518752"/>
    </source>
</evidence>
<comment type="caution">
    <text evidence="3">The sequence shown here is derived from an EMBL/GenBank/DDBJ whole genome shotgun (WGS) entry which is preliminary data.</text>
</comment>
<organism evidence="3 4">
    <name type="scientific">Collybiopsis confluens</name>
    <dbReference type="NCBI Taxonomy" id="2823264"/>
    <lineage>
        <taxon>Eukaryota</taxon>
        <taxon>Fungi</taxon>
        <taxon>Dikarya</taxon>
        <taxon>Basidiomycota</taxon>
        <taxon>Agaricomycotina</taxon>
        <taxon>Agaricomycetes</taxon>
        <taxon>Agaricomycetidae</taxon>
        <taxon>Agaricales</taxon>
        <taxon>Marasmiineae</taxon>
        <taxon>Omphalotaceae</taxon>
        <taxon>Collybiopsis</taxon>
    </lineage>
</organism>
<dbReference type="AlphaFoldDB" id="A0A8H5D6A9"/>
<proteinExistence type="predicted"/>
<feature type="transmembrane region" description="Helical" evidence="1">
    <location>
        <begin position="233"/>
        <end position="254"/>
    </location>
</feature>
<feature type="transmembrane region" description="Helical" evidence="1">
    <location>
        <begin position="189"/>
        <end position="212"/>
    </location>
</feature>
<evidence type="ECO:0000259" key="2">
    <source>
        <dbReference type="Pfam" id="PF20152"/>
    </source>
</evidence>
<dbReference type="PANTHER" id="PTHR40465">
    <property type="entry name" value="CHROMOSOME 1, WHOLE GENOME SHOTGUN SEQUENCE"/>
    <property type="match status" value="1"/>
</dbReference>
<feature type="transmembrane region" description="Helical" evidence="1">
    <location>
        <begin position="120"/>
        <end position="138"/>
    </location>
</feature>
<feature type="transmembrane region" description="Helical" evidence="1">
    <location>
        <begin position="49"/>
        <end position="69"/>
    </location>
</feature>
<feature type="transmembrane region" description="Helical" evidence="1">
    <location>
        <begin position="81"/>
        <end position="100"/>
    </location>
</feature>
<keyword evidence="1" id="KW-0472">Membrane</keyword>
<evidence type="ECO:0000256" key="1">
    <source>
        <dbReference type="SAM" id="Phobius"/>
    </source>
</evidence>
<name>A0A8H5D6A9_9AGAR</name>
<evidence type="ECO:0000313" key="3">
    <source>
        <dbReference type="EMBL" id="KAF5353032.1"/>
    </source>
</evidence>
<feature type="transmembrane region" description="Helical" evidence="1">
    <location>
        <begin position="150"/>
        <end position="177"/>
    </location>
</feature>
<sequence length="308" mass="34175">MLYRSTHHLVVPSYSAPYKALEWLTFWSTVFFFSMSDTTLLIGPMFIGAYLSAILFGVTLVQAHSYFTVYKNDRPAIRSLLIFLLLAETVKVGTDFAAIWEPLVTDNGSARALEISPIGIHADPMITSFISTAVQLFRAWQIRTFTASKVLPIILVFFAFASLVGGVSSTIFVSMAPAYSDFGRLNGPIYTWLISSAVADIIIAISMVIQLLKKKEGTSPKTETVIDRIIRMYVQTGALTSIAAIADLLTFAFSGSTIQFIWDFSLGKLYTISLLSSLNARPELRRLLNPEREGDPTLVHLEQLDIRP</sequence>
<dbReference type="PANTHER" id="PTHR40465:SF1">
    <property type="entry name" value="DUF6534 DOMAIN-CONTAINING PROTEIN"/>
    <property type="match status" value="1"/>
</dbReference>
<keyword evidence="1" id="KW-1133">Transmembrane helix</keyword>
<gene>
    <name evidence="3" type="ORF">D9757_011854</name>
</gene>
<dbReference type="OrthoDB" id="3265526at2759"/>
<reference evidence="3 4" key="1">
    <citation type="journal article" date="2020" name="ISME J.">
        <title>Uncovering the hidden diversity of litter-decomposition mechanisms in mushroom-forming fungi.</title>
        <authorList>
            <person name="Floudas D."/>
            <person name="Bentzer J."/>
            <person name="Ahren D."/>
            <person name="Johansson T."/>
            <person name="Persson P."/>
            <person name="Tunlid A."/>
        </authorList>
    </citation>
    <scope>NUCLEOTIDE SEQUENCE [LARGE SCALE GENOMIC DNA]</scope>
    <source>
        <strain evidence="3 4">CBS 406.79</strain>
    </source>
</reference>